<gene>
    <name evidence="3" type="ORF">DDZ15_08915</name>
</gene>
<evidence type="ECO:0008006" key="5">
    <source>
        <dbReference type="Google" id="ProtNLM"/>
    </source>
</evidence>
<sequence length="113" mass="13213">MIQVYGIKNCNKVRDTFSWLKNNQIEYEFIDFKKEPLSRGELQSLVQQIGLDVLVNKRGMKWRQLGLKDKNLSDKELFDVLLENQTMIKRPVLVRGEAILVGYDEDSFEAFVS</sequence>
<dbReference type="PANTHER" id="PTHR30041:SF8">
    <property type="entry name" value="PROTEIN YFFB"/>
    <property type="match status" value="1"/>
</dbReference>
<evidence type="ECO:0000256" key="1">
    <source>
        <dbReference type="ARBA" id="ARBA00007198"/>
    </source>
</evidence>
<comment type="caution">
    <text evidence="3">The sequence shown here is derived from an EMBL/GenBank/DDBJ whole genome shotgun (WGS) entry which is preliminary data.</text>
</comment>
<dbReference type="InterPro" id="IPR036249">
    <property type="entry name" value="Thioredoxin-like_sf"/>
</dbReference>
<name>A0A316TPU5_9BACT</name>
<dbReference type="NCBIfam" id="TIGR01617">
    <property type="entry name" value="arsC_related"/>
    <property type="match status" value="1"/>
</dbReference>
<evidence type="ECO:0000313" key="3">
    <source>
        <dbReference type="EMBL" id="PWN06627.1"/>
    </source>
</evidence>
<dbReference type="EMBL" id="QGGB01000006">
    <property type="protein sequence ID" value="PWN06627.1"/>
    <property type="molecule type" value="Genomic_DNA"/>
</dbReference>
<proteinExistence type="inferred from homology"/>
<dbReference type="AlphaFoldDB" id="A0A316TPU5"/>
<accession>A0A316TPU5</accession>
<dbReference type="Proteomes" id="UP000245533">
    <property type="component" value="Unassembled WGS sequence"/>
</dbReference>
<protein>
    <recommendedName>
        <fullName evidence="5">Spx/MgsR family transcriptional regulator</fullName>
    </recommendedName>
</protein>
<dbReference type="CDD" id="cd02977">
    <property type="entry name" value="ArsC_family"/>
    <property type="match status" value="1"/>
</dbReference>
<dbReference type="SUPFAM" id="SSF52833">
    <property type="entry name" value="Thioredoxin-like"/>
    <property type="match status" value="1"/>
</dbReference>
<dbReference type="Pfam" id="PF03960">
    <property type="entry name" value="ArsC"/>
    <property type="match status" value="1"/>
</dbReference>
<comment type="similarity">
    <text evidence="1 2">Belongs to the ArsC family.</text>
</comment>
<organism evidence="3 4">
    <name type="scientific">Rhodohalobacter mucosus</name>
    <dbReference type="NCBI Taxonomy" id="2079485"/>
    <lineage>
        <taxon>Bacteria</taxon>
        <taxon>Pseudomonadati</taxon>
        <taxon>Balneolota</taxon>
        <taxon>Balneolia</taxon>
        <taxon>Balneolales</taxon>
        <taxon>Balneolaceae</taxon>
        <taxon>Rhodohalobacter</taxon>
    </lineage>
</organism>
<dbReference type="RefSeq" id="WP_109646742.1">
    <property type="nucleotide sequence ID" value="NZ_QGGB01000006.1"/>
</dbReference>
<dbReference type="PROSITE" id="PS51353">
    <property type="entry name" value="ARSC"/>
    <property type="match status" value="1"/>
</dbReference>
<keyword evidence="4" id="KW-1185">Reference proteome</keyword>
<evidence type="ECO:0000256" key="2">
    <source>
        <dbReference type="PROSITE-ProRule" id="PRU01282"/>
    </source>
</evidence>
<evidence type="ECO:0000313" key="4">
    <source>
        <dbReference type="Proteomes" id="UP000245533"/>
    </source>
</evidence>
<reference evidence="3 4" key="1">
    <citation type="submission" date="2018-05" db="EMBL/GenBank/DDBJ databases">
        <title>Rhodohalobacter halophilus gen. nov., sp. nov., a moderately halophilic member of the family Balneolaceae.</title>
        <authorList>
            <person name="Liu Z.-W."/>
        </authorList>
    </citation>
    <scope>NUCLEOTIDE SEQUENCE [LARGE SCALE GENOMIC DNA]</scope>
    <source>
        <strain evidence="3 4">8A47</strain>
    </source>
</reference>
<dbReference type="Gene3D" id="3.40.30.10">
    <property type="entry name" value="Glutaredoxin"/>
    <property type="match status" value="1"/>
</dbReference>
<dbReference type="InterPro" id="IPR006660">
    <property type="entry name" value="Arsenate_reductase-like"/>
</dbReference>
<dbReference type="OrthoDB" id="9794155at2"/>
<dbReference type="InterPro" id="IPR006504">
    <property type="entry name" value="Tscrpt_reg_Spx/MgsR"/>
</dbReference>
<dbReference type="PANTHER" id="PTHR30041">
    <property type="entry name" value="ARSENATE REDUCTASE"/>
    <property type="match status" value="1"/>
</dbReference>